<evidence type="ECO:0000313" key="1">
    <source>
        <dbReference type="EMBL" id="VUX46103.1"/>
    </source>
</evidence>
<reference evidence="1" key="1">
    <citation type="submission" date="2018-11" db="EMBL/GenBank/DDBJ databases">
        <authorList>
            <person name="Onetto C."/>
        </authorList>
    </citation>
    <scope>NUCLEOTIDE SEQUENCE [LARGE SCALE GENOMIC DNA]</scope>
</reference>
<dbReference type="AlphaFoldDB" id="A0A564WEW4"/>
<name>A0A564WEW4_9PROT</name>
<evidence type="ECO:0000313" key="2">
    <source>
        <dbReference type="Proteomes" id="UP000326641"/>
    </source>
</evidence>
<dbReference type="Proteomes" id="UP000326641">
    <property type="component" value="Unassembled WGS sequence"/>
</dbReference>
<organism evidence="1 2">
    <name type="scientific">Candidatus Defluviicoccus seviourii</name>
    <dbReference type="NCBI Taxonomy" id="2565273"/>
    <lineage>
        <taxon>Bacteria</taxon>
        <taxon>Pseudomonadati</taxon>
        <taxon>Pseudomonadota</taxon>
        <taxon>Alphaproteobacteria</taxon>
        <taxon>Rhodospirillales</taxon>
        <taxon>Rhodospirillaceae</taxon>
        <taxon>Defluviicoccus</taxon>
    </lineage>
</organism>
<dbReference type="EMBL" id="UXAT02000012">
    <property type="protein sequence ID" value="VUX46103.1"/>
    <property type="molecule type" value="Genomic_DNA"/>
</dbReference>
<gene>
    <name evidence="1" type="ORF">DF3PA_20003</name>
</gene>
<accession>A0A564WEW4</accession>
<keyword evidence="2" id="KW-1185">Reference proteome</keyword>
<proteinExistence type="predicted"/>
<protein>
    <submittedName>
        <fullName evidence="1">Antitoxin MazE6</fullName>
    </submittedName>
</protein>
<sequence length="87" mass="9944">MCAGRMPEPSLELLVRRFPSHASAIRRLYIHDPEFRAVCGDCSEVQRALEYWQGSDEAAPERVAEYRRMLEELEAEALAMVTMRGST</sequence>
<comment type="caution">
    <text evidence="1">The sequence shown here is derived from an EMBL/GenBank/DDBJ whole genome shotgun (WGS) entry which is preliminary data.</text>
</comment>